<protein>
    <submittedName>
        <fullName evidence="2">Uncharacterized protein</fullName>
    </submittedName>
</protein>
<dbReference type="AlphaFoldDB" id="A0A8H7UX92"/>
<proteinExistence type="predicted"/>
<dbReference type="EMBL" id="JAEPRD010000210">
    <property type="protein sequence ID" value="KAG2193974.1"/>
    <property type="molecule type" value="Genomic_DNA"/>
</dbReference>
<feature type="compositionally biased region" description="Basic residues" evidence="1">
    <location>
        <begin position="25"/>
        <end position="37"/>
    </location>
</feature>
<evidence type="ECO:0000313" key="2">
    <source>
        <dbReference type="EMBL" id="KAG2193974.1"/>
    </source>
</evidence>
<organism evidence="2 3">
    <name type="scientific">Mucor saturninus</name>
    <dbReference type="NCBI Taxonomy" id="64648"/>
    <lineage>
        <taxon>Eukaryota</taxon>
        <taxon>Fungi</taxon>
        <taxon>Fungi incertae sedis</taxon>
        <taxon>Mucoromycota</taxon>
        <taxon>Mucoromycotina</taxon>
        <taxon>Mucoromycetes</taxon>
        <taxon>Mucorales</taxon>
        <taxon>Mucorineae</taxon>
        <taxon>Mucoraceae</taxon>
        <taxon>Mucor</taxon>
    </lineage>
</organism>
<feature type="compositionally biased region" description="Basic and acidic residues" evidence="1">
    <location>
        <begin position="38"/>
        <end position="67"/>
    </location>
</feature>
<evidence type="ECO:0000256" key="1">
    <source>
        <dbReference type="SAM" id="MobiDB-lite"/>
    </source>
</evidence>
<dbReference type="OrthoDB" id="2269081at2759"/>
<dbReference type="SUPFAM" id="SSF82704">
    <property type="entry name" value="AlbA-like"/>
    <property type="match status" value="1"/>
</dbReference>
<comment type="caution">
    <text evidence="2">The sequence shown here is derived from an EMBL/GenBank/DDBJ whole genome shotgun (WGS) entry which is preliminary data.</text>
</comment>
<dbReference type="GO" id="GO:0003676">
    <property type="term" value="F:nucleic acid binding"/>
    <property type="evidence" value="ECO:0007669"/>
    <property type="project" value="InterPro"/>
</dbReference>
<reference evidence="2" key="1">
    <citation type="submission" date="2020-12" db="EMBL/GenBank/DDBJ databases">
        <title>Metabolic potential, ecology and presence of endohyphal bacteria is reflected in genomic diversity of Mucoromycotina.</title>
        <authorList>
            <person name="Muszewska A."/>
            <person name="Okrasinska A."/>
            <person name="Steczkiewicz K."/>
            <person name="Drgas O."/>
            <person name="Orlowska M."/>
            <person name="Perlinska-Lenart U."/>
            <person name="Aleksandrzak-Piekarczyk T."/>
            <person name="Szatraj K."/>
            <person name="Zielenkiewicz U."/>
            <person name="Pilsyk S."/>
            <person name="Malc E."/>
            <person name="Mieczkowski P."/>
            <person name="Kruszewska J.S."/>
            <person name="Biernat P."/>
            <person name="Pawlowska J."/>
        </authorList>
    </citation>
    <scope>NUCLEOTIDE SEQUENCE</scope>
    <source>
        <strain evidence="2">WA0000017839</strain>
    </source>
</reference>
<sequence>MLNPLAHDFKPVAHAAPPEQTTVNKPKKKPAAKKAAPKKAEQKQETPKKAKGPKKAEAPKKIEAKTEAKKKKGTKQPTKQPTGASHGKRRDSQANPTQETSLAVEWVESAFIAIEAAIDPIRLIDKSSKKIFEHGYERYIDWINRSVNSFDTVTLVGTENAIVDIVSLVTIMQDRKIAVHDDVETFTMNAGKGKLTSCIQVKLHSYY</sequence>
<gene>
    <name evidence="2" type="ORF">INT47_000762</name>
</gene>
<accession>A0A8H7UX92</accession>
<evidence type="ECO:0000313" key="3">
    <source>
        <dbReference type="Proteomes" id="UP000603453"/>
    </source>
</evidence>
<feature type="region of interest" description="Disordered" evidence="1">
    <location>
        <begin position="1"/>
        <end position="99"/>
    </location>
</feature>
<keyword evidence="3" id="KW-1185">Reference proteome</keyword>
<dbReference type="InterPro" id="IPR036882">
    <property type="entry name" value="Alba-like_dom_sf"/>
</dbReference>
<dbReference type="Proteomes" id="UP000603453">
    <property type="component" value="Unassembled WGS sequence"/>
</dbReference>
<name>A0A8H7UX92_9FUNG</name>